<evidence type="ECO:0000313" key="7">
    <source>
        <dbReference type="Proteomes" id="UP001153076"/>
    </source>
</evidence>
<evidence type="ECO:0000256" key="4">
    <source>
        <dbReference type="ARBA" id="ARBA00023136"/>
    </source>
</evidence>
<dbReference type="AlphaFoldDB" id="A0A9Q1KFF2"/>
<evidence type="ECO:0000256" key="1">
    <source>
        <dbReference type="ARBA" id="ARBA00004141"/>
    </source>
</evidence>
<dbReference type="InterPro" id="IPR035952">
    <property type="entry name" value="Rhomboid-like_sf"/>
</dbReference>
<dbReference type="SUPFAM" id="SSF144091">
    <property type="entry name" value="Rhomboid-like"/>
    <property type="match status" value="1"/>
</dbReference>
<dbReference type="Proteomes" id="UP001153076">
    <property type="component" value="Unassembled WGS sequence"/>
</dbReference>
<dbReference type="GO" id="GO:0004252">
    <property type="term" value="F:serine-type endopeptidase activity"/>
    <property type="evidence" value="ECO:0007669"/>
    <property type="project" value="TreeGrafter"/>
</dbReference>
<dbReference type="InterPro" id="IPR050925">
    <property type="entry name" value="Rhomboid_protease_S54"/>
</dbReference>
<keyword evidence="3 5" id="KW-1133">Transmembrane helix</keyword>
<reference evidence="6" key="1">
    <citation type="submission" date="2022-04" db="EMBL/GenBank/DDBJ databases">
        <title>Carnegiea gigantea Genome sequencing and assembly v2.</title>
        <authorList>
            <person name="Copetti D."/>
            <person name="Sanderson M.J."/>
            <person name="Burquez A."/>
            <person name="Wojciechowski M.F."/>
        </authorList>
    </citation>
    <scope>NUCLEOTIDE SEQUENCE</scope>
    <source>
        <strain evidence="6">SGP5-SGP5p</strain>
        <tissue evidence="6">Aerial part</tissue>
    </source>
</reference>
<evidence type="ECO:0000256" key="3">
    <source>
        <dbReference type="ARBA" id="ARBA00022989"/>
    </source>
</evidence>
<keyword evidence="2 5" id="KW-0812">Transmembrane</keyword>
<dbReference type="PANTHER" id="PTHR43731">
    <property type="entry name" value="RHOMBOID PROTEASE"/>
    <property type="match status" value="1"/>
</dbReference>
<sequence>MKMAALPPLSRSFSSESYVVQEGLKCLSSTPSNFIRKANDCMKRKKINRRSETAAMLSVSDKTSRFRTVSLSMLQKEVLCPAWYASESDDCAGNHRRSVETYIKKLKNESKQGPSTSTNDITKLKDQSNQLQEGLMSLERYLGNLKEDAKSEKCMPSTSGRNDFNLAEDAAALDTEGGQTGGQKGFSRPRYKRGGFHARRKSESSPLYDEKESGHLYLLSTLLSVNIAVFLFEIASPVKNSDYDLFSLPLMYGAKINNLILGGEWWRLVTPMFLGPVFAVIGAWLIYQIHNKNVDEKEASETMFQKAIVATALSCVLSNFGPIDNWKLSKKKSLSFDNALILANPFSFSWSVFLL</sequence>
<accession>A0A9Q1KFF2</accession>
<comment type="caution">
    <text evidence="6">The sequence shown here is derived from an EMBL/GenBank/DDBJ whole genome shotgun (WGS) entry which is preliminary data.</text>
</comment>
<evidence type="ECO:0000313" key="6">
    <source>
        <dbReference type="EMBL" id="KAJ8442519.1"/>
    </source>
</evidence>
<dbReference type="OrthoDB" id="418595at2759"/>
<evidence type="ECO:0000256" key="2">
    <source>
        <dbReference type="ARBA" id="ARBA00022692"/>
    </source>
</evidence>
<gene>
    <name evidence="6" type="ORF">Cgig2_022402</name>
</gene>
<evidence type="ECO:0000256" key="5">
    <source>
        <dbReference type="SAM" id="Phobius"/>
    </source>
</evidence>
<keyword evidence="4 5" id="KW-0472">Membrane</keyword>
<feature type="transmembrane region" description="Helical" evidence="5">
    <location>
        <begin position="265"/>
        <end position="287"/>
    </location>
</feature>
<keyword evidence="7" id="KW-1185">Reference proteome</keyword>
<dbReference type="PANTHER" id="PTHR43731:SF30">
    <property type="entry name" value="RHOMBOID-LIKE PROTEIN 9, CHLOROPLASTIC"/>
    <property type="match status" value="1"/>
</dbReference>
<dbReference type="GO" id="GO:0016020">
    <property type="term" value="C:membrane"/>
    <property type="evidence" value="ECO:0007669"/>
    <property type="project" value="UniProtKB-SubCell"/>
</dbReference>
<comment type="subcellular location">
    <subcellularLocation>
        <location evidence="1">Membrane</location>
        <topology evidence="1">Multi-pass membrane protein</topology>
    </subcellularLocation>
</comment>
<protein>
    <submittedName>
        <fullName evidence="6">Uncharacterized protein</fullName>
    </submittedName>
</protein>
<proteinExistence type="predicted"/>
<dbReference type="EMBL" id="JAKOGI010000140">
    <property type="protein sequence ID" value="KAJ8442519.1"/>
    <property type="molecule type" value="Genomic_DNA"/>
</dbReference>
<name>A0A9Q1KFF2_9CARY</name>
<organism evidence="6 7">
    <name type="scientific">Carnegiea gigantea</name>
    <dbReference type="NCBI Taxonomy" id="171969"/>
    <lineage>
        <taxon>Eukaryota</taxon>
        <taxon>Viridiplantae</taxon>
        <taxon>Streptophyta</taxon>
        <taxon>Embryophyta</taxon>
        <taxon>Tracheophyta</taxon>
        <taxon>Spermatophyta</taxon>
        <taxon>Magnoliopsida</taxon>
        <taxon>eudicotyledons</taxon>
        <taxon>Gunneridae</taxon>
        <taxon>Pentapetalae</taxon>
        <taxon>Caryophyllales</taxon>
        <taxon>Cactineae</taxon>
        <taxon>Cactaceae</taxon>
        <taxon>Cactoideae</taxon>
        <taxon>Echinocereeae</taxon>
        <taxon>Carnegiea</taxon>
    </lineage>
</organism>